<gene>
    <name evidence="3" type="ORF">IEN85_12750</name>
</gene>
<dbReference type="Proteomes" id="UP000622317">
    <property type="component" value="Unassembled WGS sequence"/>
</dbReference>
<dbReference type="AlphaFoldDB" id="A0A927F8D4"/>
<organism evidence="3 4">
    <name type="scientific">Pelagicoccus enzymogenes</name>
    <dbReference type="NCBI Taxonomy" id="2773457"/>
    <lineage>
        <taxon>Bacteria</taxon>
        <taxon>Pseudomonadati</taxon>
        <taxon>Verrucomicrobiota</taxon>
        <taxon>Opitutia</taxon>
        <taxon>Puniceicoccales</taxon>
        <taxon>Pelagicoccaceae</taxon>
        <taxon>Pelagicoccus</taxon>
    </lineage>
</organism>
<dbReference type="SUPFAM" id="SSF56935">
    <property type="entry name" value="Porins"/>
    <property type="match status" value="1"/>
</dbReference>
<feature type="region of interest" description="Disordered" evidence="1">
    <location>
        <begin position="231"/>
        <end position="250"/>
    </location>
</feature>
<protein>
    <recommendedName>
        <fullName evidence="5">MtrB/PioB family decaheme-associated outer membrane protein</fullName>
    </recommendedName>
</protein>
<accession>A0A927F8D4</accession>
<evidence type="ECO:0000256" key="2">
    <source>
        <dbReference type="SAM" id="SignalP"/>
    </source>
</evidence>
<feature type="signal peptide" evidence="2">
    <location>
        <begin position="1"/>
        <end position="34"/>
    </location>
</feature>
<comment type="caution">
    <text evidence="3">The sequence shown here is derived from an EMBL/GenBank/DDBJ whole genome shotgun (WGS) entry which is preliminary data.</text>
</comment>
<reference evidence="3" key="1">
    <citation type="submission" date="2020-09" db="EMBL/GenBank/DDBJ databases">
        <title>Pelagicoccus enzymogenes sp. nov. with an EPS production, isolated from marine sediment.</title>
        <authorList>
            <person name="Feng X."/>
        </authorList>
    </citation>
    <scope>NUCLEOTIDE SEQUENCE</scope>
    <source>
        <strain evidence="3">NFK12</strain>
    </source>
</reference>
<evidence type="ECO:0000256" key="1">
    <source>
        <dbReference type="SAM" id="MobiDB-lite"/>
    </source>
</evidence>
<evidence type="ECO:0000313" key="4">
    <source>
        <dbReference type="Proteomes" id="UP000622317"/>
    </source>
</evidence>
<dbReference type="EMBL" id="JACYFG010000036">
    <property type="protein sequence ID" value="MBD5780362.1"/>
    <property type="molecule type" value="Genomic_DNA"/>
</dbReference>
<proteinExistence type="predicted"/>
<feature type="compositionally biased region" description="Basic and acidic residues" evidence="1">
    <location>
        <begin position="241"/>
        <end position="250"/>
    </location>
</feature>
<keyword evidence="4" id="KW-1185">Reference proteome</keyword>
<dbReference type="RefSeq" id="WP_191617468.1">
    <property type="nucleotide sequence ID" value="NZ_JACYFG010000036.1"/>
</dbReference>
<evidence type="ECO:0008006" key="5">
    <source>
        <dbReference type="Google" id="ProtNLM"/>
    </source>
</evidence>
<name>A0A927F8D4_9BACT</name>
<evidence type="ECO:0000313" key="3">
    <source>
        <dbReference type="EMBL" id="MBD5780362.1"/>
    </source>
</evidence>
<feature type="chain" id="PRO_5037341496" description="MtrB/PioB family decaheme-associated outer membrane protein" evidence="2">
    <location>
        <begin position="35"/>
        <end position="692"/>
    </location>
</feature>
<sequence length="692" mass="77628">MKNAVSTPLSPVSALSTTLSAAVLAIAFPLTAHSQEQLPDSGNYVDITLGHASHNGNEAAYLARHPIKKHAYGGIERFQYEGYVGDYTEFSVEGRAMFDNNDYLFGMEFLNEEVGFLKLKYEEYRVYYDGSGKYFPGGDTWIDIYDDELAIDRSTFELSAGLTLEDLPEVEFSYIRHERNGLKSSSALADTTLTNGFGTRNIVPTFWDIDESRDIFEIAAKEKFGNTKTKLSLRSESSDTDNARKMTRRPNESAFRRITHRETYDSDLLSARFSSITEIDDKNTFTAGIAYTEIDANVTGGRIYGSEFDAPFDVDFQGQRRDHGWTNLIADSQIDQWLLNANWLSKPAKNWKAVYSLRLEEMNTGIVSEFDETEFSTSSNEFEIHPIALDAHSDWKDVAASAEFTYTGQENTVYSGAILYTTGDGDQFEEEFDAETGSQLLERLSNNERDVLKVSASAKFYPSSDLRYIVNVYHKERDNKFTHIIDPDPGAYPAFTSGQDFTTDDINVSVRWKASKRLSGLTRIDYQKSSIDSQGLGLEWVNSYDRKALIFSQSATLAFEKFYIQASGVFMDDARESPVSTIGGGVADTVAVLDGDFWNGNLSASWGIDENSSAAVTLFYNAVDNYVDNSEFAQPYGEDLVETGASATYTRQLTDNAQLTLRYSYYDSEDKAAGGFNDYDAQVLYSSIRYRF</sequence>
<keyword evidence="2" id="KW-0732">Signal</keyword>